<name>F2D803_HORVV</name>
<protein>
    <submittedName>
        <fullName evidence="1">Predicted protein</fullName>
    </submittedName>
</protein>
<organism evidence="1">
    <name type="scientific">Hordeum vulgare subsp. vulgare</name>
    <name type="common">Domesticated barley</name>
    <dbReference type="NCBI Taxonomy" id="112509"/>
    <lineage>
        <taxon>Eukaryota</taxon>
        <taxon>Viridiplantae</taxon>
        <taxon>Streptophyta</taxon>
        <taxon>Embryophyta</taxon>
        <taxon>Tracheophyta</taxon>
        <taxon>Spermatophyta</taxon>
        <taxon>Magnoliopsida</taxon>
        <taxon>Liliopsida</taxon>
        <taxon>Poales</taxon>
        <taxon>Poaceae</taxon>
        <taxon>BOP clade</taxon>
        <taxon>Pooideae</taxon>
        <taxon>Triticodae</taxon>
        <taxon>Triticeae</taxon>
        <taxon>Hordeinae</taxon>
        <taxon>Hordeum</taxon>
    </lineage>
</organism>
<dbReference type="EMBL" id="AK360015">
    <property type="protein sequence ID" value="BAJ91224.1"/>
    <property type="molecule type" value="mRNA"/>
</dbReference>
<reference evidence="1" key="1">
    <citation type="journal article" date="2011" name="Plant Physiol.">
        <title>Comprehensive sequence analysis of 24,783 barley full-length cDNAs derived from 12 clone libraries.</title>
        <authorList>
            <person name="Matsumoto T."/>
            <person name="Tanaka T."/>
            <person name="Sakai H."/>
            <person name="Amano N."/>
            <person name="Kanamori H."/>
            <person name="Kurita K."/>
            <person name="Kikuta A."/>
            <person name="Kamiya K."/>
            <person name="Yamamoto M."/>
            <person name="Ikawa H."/>
            <person name="Fujii N."/>
            <person name="Hori K."/>
            <person name="Itoh T."/>
            <person name="Sato K."/>
        </authorList>
    </citation>
    <scope>NUCLEOTIDE SEQUENCE</scope>
    <source>
        <tissue evidence="1">Shoot</tissue>
    </source>
</reference>
<proteinExistence type="evidence at transcript level"/>
<accession>F2D803</accession>
<evidence type="ECO:0000313" key="1">
    <source>
        <dbReference type="EMBL" id="BAJ91224.1"/>
    </source>
</evidence>
<sequence length="98" mass="11036">MEAATVPGRRRRGARGTVVEAVPEVEEEGQWQAFGGVCRVLAGIPNQWKRLKNHTMHVTVSTPPTPTMTALSDVLRRFPMPNRNEARTSWRWLQGTRG</sequence>
<dbReference type="AlphaFoldDB" id="F2D803"/>